<proteinExistence type="predicted"/>
<gene>
    <name evidence="1" type="ORF">S06H3_27013</name>
</gene>
<dbReference type="AlphaFoldDB" id="X1MLB3"/>
<accession>X1MLB3</accession>
<sequence>IKFNKLILTMNAKGQQRTIILVEEICDEV</sequence>
<dbReference type="EMBL" id="BARV01015646">
    <property type="protein sequence ID" value="GAI32083.1"/>
    <property type="molecule type" value="Genomic_DNA"/>
</dbReference>
<feature type="non-terminal residue" evidence="1">
    <location>
        <position position="1"/>
    </location>
</feature>
<reference evidence="1" key="1">
    <citation type="journal article" date="2014" name="Front. Microbiol.">
        <title>High frequency of phylogenetically diverse reductive dehalogenase-homologous genes in deep subseafloor sedimentary metagenomes.</title>
        <authorList>
            <person name="Kawai M."/>
            <person name="Futagami T."/>
            <person name="Toyoda A."/>
            <person name="Takaki Y."/>
            <person name="Nishi S."/>
            <person name="Hori S."/>
            <person name="Arai W."/>
            <person name="Tsubouchi T."/>
            <person name="Morono Y."/>
            <person name="Uchiyama I."/>
            <person name="Ito T."/>
            <person name="Fujiyama A."/>
            <person name="Inagaki F."/>
            <person name="Takami H."/>
        </authorList>
    </citation>
    <scope>NUCLEOTIDE SEQUENCE</scope>
    <source>
        <strain evidence="1">Expedition CK06-06</strain>
    </source>
</reference>
<evidence type="ECO:0000313" key="1">
    <source>
        <dbReference type="EMBL" id="GAI32083.1"/>
    </source>
</evidence>
<organism evidence="1">
    <name type="scientific">marine sediment metagenome</name>
    <dbReference type="NCBI Taxonomy" id="412755"/>
    <lineage>
        <taxon>unclassified sequences</taxon>
        <taxon>metagenomes</taxon>
        <taxon>ecological metagenomes</taxon>
    </lineage>
</organism>
<name>X1MLB3_9ZZZZ</name>
<comment type="caution">
    <text evidence="1">The sequence shown here is derived from an EMBL/GenBank/DDBJ whole genome shotgun (WGS) entry which is preliminary data.</text>
</comment>
<protein>
    <submittedName>
        <fullName evidence="1">Uncharacterized protein</fullName>
    </submittedName>
</protein>